<evidence type="ECO:0000256" key="5">
    <source>
        <dbReference type="ARBA" id="ARBA00015120"/>
    </source>
</evidence>
<dbReference type="GO" id="GO:0005886">
    <property type="term" value="C:plasma membrane"/>
    <property type="evidence" value="ECO:0007669"/>
    <property type="project" value="UniProtKB-SubCell"/>
</dbReference>
<dbReference type="GeneID" id="11971058"/>
<dbReference type="AlphaFoldDB" id="H8I4D5"/>
<keyword evidence="12 17" id="KW-1133">Transmembrane helix</keyword>
<evidence type="ECO:0000256" key="11">
    <source>
        <dbReference type="ARBA" id="ARBA00022967"/>
    </source>
</evidence>
<dbReference type="GO" id="GO:0005737">
    <property type="term" value="C:cytoplasm"/>
    <property type="evidence" value="ECO:0007669"/>
    <property type="project" value="InterPro"/>
</dbReference>
<evidence type="ECO:0000256" key="7">
    <source>
        <dbReference type="ARBA" id="ARBA00022563"/>
    </source>
</evidence>
<keyword evidence="7 17" id="KW-0554">One-carbon metabolism</keyword>
<feature type="transmembrane region" description="Helical" evidence="17">
    <location>
        <begin position="266"/>
        <end position="284"/>
    </location>
</feature>
<sequence>MEQLAVNLGALALMGACATIAGAAEDLESDFGSQSNANSQVQLAPQVGYLHRVYNKAISGEPVAYGFLCTTAASIAYAIAFVLAGNSAARINEFIVVGLIAGATIASLMYGVYATTAYMGRLSGQKRFGQPIYLDILLTTTPSIIAHAFIAALGISVFSYLLNIIIGQPFPFPILAMLWGIMAGGMGSAVGDVHYGAERQYQNKPFGAGLAAANSGKIIQKGEAGLRNSIDIAGFCVKHGAPLTGLGLGITVFADLWRHILFIEYWNGWGAMVAGLLIVLLWVIGNRLLEMWTRNTYGPYKSAEE</sequence>
<gene>
    <name evidence="17 18" type="primary">mtrE</name>
    <name evidence="18" type="ordered locus">Mtc_0936</name>
</gene>
<comment type="pathway">
    <text evidence="17">One-carbon metabolism; methanogenesis from CO(2); methyl-coenzyme M from 5,10-methylene-5,6,7,8-tetrahydromethanopterin: step 2/2.</text>
</comment>
<comment type="subunit">
    <text evidence="4 17">The complex is composed of 8 subunits; MtrA, MtrB, MtrC, MtrD, MtrE, MtrF, MtrG and MtrH.</text>
</comment>
<organism evidence="18 19">
    <name type="scientific">Methanocella conradii (strain DSM 24694 / JCM 17849 / CGMCC 1.5162 / HZ254)</name>
    <dbReference type="NCBI Taxonomy" id="1041930"/>
    <lineage>
        <taxon>Archaea</taxon>
        <taxon>Methanobacteriati</taxon>
        <taxon>Methanobacteriota</taxon>
        <taxon>Stenosarchaea group</taxon>
        <taxon>Methanomicrobia</taxon>
        <taxon>Methanocellales</taxon>
        <taxon>Methanocellaceae</taxon>
        <taxon>Methanocella</taxon>
    </lineage>
</organism>
<comment type="similarity">
    <text evidence="3 17">Belongs to the MtrE family.</text>
</comment>
<evidence type="ECO:0000256" key="8">
    <source>
        <dbReference type="ARBA" id="ARBA00022603"/>
    </source>
</evidence>
<proteinExistence type="inferred from homology"/>
<evidence type="ECO:0000256" key="12">
    <source>
        <dbReference type="ARBA" id="ARBA00022989"/>
    </source>
</evidence>
<evidence type="ECO:0000256" key="13">
    <source>
        <dbReference type="ARBA" id="ARBA00023136"/>
    </source>
</evidence>
<dbReference type="GO" id="GO:0012506">
    <property type="term" value="C:vesicle membrane"/>
    <property type="evidence" value="ECO:0007669"/>
    <property type="project" value="InterPro"/>
</dbReference>
<evidence type="ECO:0000256" key="1">
    <source>
        <dbReference type="ARBA" id="ARBA00002533"/>
    </source>
</evidence>
<dbReference type="Pfam" id="PF04206">
    <property type="entry name" value="MtrE"/>
    <property type="match status" value="1"/>
</dbReference>
<keyword evidence="8 17" id="KW-0489">Methyltransferase</keyword>
<comment type="catalytic activity">
    <reaction evidence="15 17">
        <text>5-methyl-5,6,7,8-tetrahydromethanopterin + coenzyme M + 2 Na(+)(in) = 5,6,7,8-tetrahydromethanopterin + methyl-coenzyme M + 2 Na(+)(out)</text>
        <dbReference type="Rhea" id="RHEA:53492"/>
        <dbReference type="ChEBI" id="CHEBI:29101"/>
        <dbReference type="ChEBI" id="CHEBI:58103"/>
        <dbReference type="ChEBI" id="CHEBI:58116"/>
        <dbReference type="ChEBI" id="CHEBI:58286"/>
        <dbReference type="ChEBI" id="CHEBI:58319"/>
        <dbReference type="EC" id="7.2.1.4"/>
    </reaction>
</comment>
<dbReference type="PIRSF" id="PIRSF016509">
    <property type="entry name" value="MtrE"/>
    <property type="match status" value="1"/>
</dbReference>
<keyword evidence="9 17" id="KW-0808">Transferase</keyword>
<dbReference type="NCBIfam" id="TIGR01113">
    <property type="entry name" value="mtrE"/>
    <property type="match status" value="1"/>
</dbReference>
<keyword evidence="17" id="KW-0484">Methanogenesis</keyword>
<feature type="transmembrane region" description="Helical" evidence="17">
    <location>
        <begin position="94"/>
        <end position="113"/>
    </location>
</feature>
<evidence type="ECO:0000313" key="18">
    <source>
        <dbReference type="EMBL" id="AFC99692.1"/>
    </source>
</evidence>
<dbReference type="GO" id="GO:0006730">
    <property type="term" value="P:one-carbon metabolic process"/>
    <property type="evidence" value="ECO:0007669"/>
    <property type="project" value="UniProtKB-UniRule"/>
</dbReference>
<feature type="transmembrane region" description="Helical" evidence="17">
    <location>
        <begin position="63"/>
        <end position="82"/>
    </location>
</feature>
<dbReference type="GO" id="GO:0019386">
    <property type="term" value="P:methanogenesis, from carbon dioxide"/>
    <property type="evidence" value="ECO:0007669"/>
    <property type="project" value="UniProtKB-UniRule"/>
</dbReference>
<evidence type="ECO:0000256" key="14">
    <source>
        <dbReference type="ARBA" id="ARBA00029819"/>
    </source>
</evidence>
<evidence type="ECO:0000256" key="2">
    <source>
        <dbReference type="ARBA" id="ARBA00004651"/>
    </source>
</evidence>
<protein>
    <recommendedName>
        <fullName evidence="5 17">Tetrahydromethanopterin S-methyltransferase subunit E</fullName>
        <ecNumber evidence="16 17">7.2.1.4</ecNumber>
    </recommendedName>
    <alternativeName>
        <fullName evidence="14 17">N5-methyltetrahydromethanopterin--coenzyme M methyltransferase subunit E</fullName>
    </alternativeName>
</protein>
<keyword evidence="6 17" id="KW-1003">Cell membrane</keyword>
<dbReference type="RefSeq" id="WP_014405530.1">
    <property type="nucleotide sequence ID" value="NC_017034.1"/>
</dbReference>
<dbReference type="OrthoDB" id="82302at2157"/>
<evidence type="ECO:0000256" key="10">
    <source>
        <dbReference type="ARBA" id="ARBA00022692"/>
    </source>
</evidence>
<dbReference type="EC" id="7.2.1.4" evidence="16 17"/>
<dbReference type="GO" id="GO:0030269">
    <property type="term" value="F:tetrahydromethanopterin S-methyltransferase activity"/>
    <property type="evidence" value="ECO:0007669"/>
    <property type="project" value="UniProtKB-UniRule"/>
</dbReference>
<dbReference type="GO" id="GO:0032259">
    <property type="term" value="P:methylation"/>
    <property type="evidence" value="ECO:0007669"/>
    <property type="project" value="UniProtKB-KW"/>
</dbReference>
<dbReference type="Proteomes" id="UP000005233">
    <property type="component" value="Chromosome"/>
</dbReference>
<dbReference type="UniPathway" id="UPA00640">
    <property type="reaction ID" value="UER00698"/>
</dbReference>
<dbReference type="STRING" id="1041930.Mtc_0936"/>
<keyword evidence="19" id="KW-1185">Reference proteome</keyword>
<evidence type="ECO:0000256" key="16">
    <source>
        <dbReference type="ARBA" id="ARBA00044970"/>
    </source>
</evidence>
<dbReference type="KEGG" id="mez:Mtc_0936"/>
<evidence type="ECO:0000256" key="17">
    <source>
        <dbReference type="HAMAP-Rule" id="MF_01098"/>
    </source>
</evidence>
<dbReference type="EMBL" id="CP003243">
    <property type="protein sequence ID" value="AFC99692.1"/>
    <property type="molecule type" value="Genomic_DNA"/>
</dbReference>
<keyword evidence="11 17" id="KW-1278">Translocase</keyword>
<evidence type="ECO:0000256" key="3">
    <source>
        <dbReference type="ARBA" id="ARBA00009612"/>
    </source>
</evidence>
<accession>H8I4D5</accession>
<reference evidence="18 19" key="1">
    <citation type="journal article" date="2012" name="J. Bacteriol.">
        <title>Complete genome sequence of a thermophilic methanogen, Methanocella conradii HZ254, isolated from Chinese rice field soil.</title>
        <authorList>
            <person name="Lu Z."/>
            <person name="Lu Y."/>
        </authorList>
    </citation>
    <scope>NUCLEOTIDE SEQUENCE [LARGE SCALE GENOMIC DNA]</scope>
    <source>
        <strain evidence="19">DSM 24694 / JCM 17849 / CGMCC 1.5162 / HZ254</strain>
    </source>
</reference>
<dbReference type="eggNOG" id="arCOG04870">
    <property type="taxonomic scope" value="Archaea"/>
</dbReference>
<name>H8I4D5_METCZ</name>
<dbReference type="InterPro" id="IPR005780">
    <property type="entry name" value="MeTrfase_E"/>
</dbReference>
<comment type="function">
    <text evidence="1 17">Part of a complex that catalyzes the formation of methyl-coenzyme M and tetrahydromethanopterin from coenzyme M and methyl-tetrahydromethanopterin. This is an energy-conserving, sodium-ion translocating step.</text>
</comment>
<comment type="subcellular location">
    <subcellularLocation>
        <location evidence="2 17">Cell membrane</location>
        <topology evidence="2 17">Multi-pass membrane protein</topology>
    </subcellularLocation>
</comment>
<keyword evidence="10 17" id="KW-0812">Transmembrane</keyword>
<evidence type="ECO:0000256" key="9">
    <source>
        <dbReference type="ARBA" id="ARBA00022679"/>
    </source>
</evidence>
<keyword evidence="13 17" id="KW-0472">Membrane</keyword>
<evidence type="ECO:0000256" key="6">
    <source>
        <dbReference type="ARBA" id="ARBA00022475"/>
    </source>
</evidence>
<evidence type="ECO:0000313" key="19">
    <source>
        <dbReference type="Proteomes" id="UP000005233"/>
    </source>
</evidence>
<evidence type="ECO:0000256" key="15">
    <source>
        <dbReference type="ARBA" id="ARBA00044880"/>
    </source>
</evidence>
<comment type="caution">
    <text evidence="17">Lacks conserved residue(s) required for the propagation of feature annotation.</text>
</comment>
<dbReference type="HAMAP" id="MF_01098">
    <property type="entry name" value="MtrE"/>
    <property type="match status" value="1"/>
</dbReference>
<evidence type="ECO:0000256" key="4">
    <source>
        <dbReference type="ARBA" id="ARBA00011616"/>
    </source>
</evidence>
<dbReference type="HOGENOM" id="CLU_958513_0_0_2"/>